<keyword evidence="1" id="KW-0175">Coiled coil</keyword>
<dbReference type="Gene3D" id="1.10.287.1490">
    <property type="match status" value="1"/>
</dbReference>
<dbReference type="EMBL" id="JACDZE010000004">
    <property type="protein sequence ID" value="MBA5630452.1"/>
    <property type="molecule type" value="Genomic_DNA"/>
</dbReference>
<evidence type="ECO:0000313" key="3">
    <source>
        <dbReference type="EMBL" id="MBA5630452.1"/>
    </source>
</evidence>
<feature type="coiled-coil region" evidence="1">
    <location>
        <begin position="203"/>
        <end position="270"/>
    </location>
</feature>
<proteinExistence type="predicted"/>
<sequence>MGILDNKEHAQKIKSLEKSTEKLFSIQNTLADRIKQLGNDLIEATKSSPEYEKEAKEASRRTSEFKNKAYQTLEEAKEFLASIESHNSIIDNNKIVSGELIEKIKSDFESFNNENNLALENLNTLNERIDQLNETISTFENTIENHPDLESEIIELETSITKIKENESKSSQLIKSITNRKIELQTLYNEILGYEEEDDEGNITKVNGSKQELLESLDGLEERVSDYKLEFDELEKNTSDRTTNLLEVNSEKISEQINGWEDKYEKLNKKIESLLPNAVTAGLSYAFSKKKEDEDKSYEKHKKQFGYGIAGMIAVSLIPFLISVFTLFGNDSLDVIINRAQKLVIAILPLYIPVLWLSISSSKKMNLSKRLIEEYAHKEVLSKTFEGLSRQIHDLEEDNISKELKLKLLQDFLQMYSENPGKLISDYNKSDHPIMELLENSNKLDKTILKVQKFPGLNKVAEIIEKKSERKINQVADGIERTIDKKLAIAEDNEENENEEIA</sequence>
<reference evidence="3 4" key="1">
    <citation type="submission" date="2020-07" db="EMBL/GenBank/DDBJ databases">
        <title>Moheibacter lacus sp. nov., a member of the family Flavobacteriaceae isolated from freshwater lake sediment.</title>
        <authorList>
            <person name="Liu Y."/>
        </authorList>
    </citation>
    <scope>NUCLEOTIDE SEQUENCE [LARGE SCALE GENOMIC DNA]</scope>
    <source>
        <strain evidence="3 4">BDHS18</strain>
    </source>
</reference>
<protein>
    <submittedName>
        <fullName evidence="3">Uncharacterized protein</fullName>
    </submittedName>
</protein>
<evidence type="ECO:0000313" key="4">
    <source>
        <dbReference type="Proteomes" id="UP000552241"/>
    </source>
</evidence>
<keyword evidence="2" id="KW-0472">Membrane</keyword>
<evidence type="ECO:0000256" key="2">
    <source>
        <dbReference type="SAM" id="Phobius"/>
    </source>
</evidence>
<dbReference type="Proteomes" id="UP000552241">
    <property type="component" value="Unassembled WGS sequence"/>
</dbReference>
<dbReference type="RefSeq" id="WP_182044049.1">
    <property type="nucleotide sequence ID" value="NZ_JACDZE010000004.1"/>
</dbReference>
<dbReference type="AlphaFoldDB" id="A0A838ZU15"/>
<keyword evidence="2" id="KW-1133">Transmembrane helix</keyword>
<comment type="caution">
    <text evidence="3">The sequence shown here is derived from an EMBL/GenBank/DDBJ whole genome shotgun (WGS) entry which is preliminary data.</text>
</comment>
<evidence type="ECO:0000256" key="1">
    <source>
        <dbReference type="SAM" id="Coils"/>
    </source>
</evidence>
<organism evidence="3 4">
    <name type="scientific">Moheibacter lacus</name>
    <dbReference type="NCBI Taxonomy" id="2745851"/>
    <lineage>
        <taxon>Bacteria</taxon>
        <taxon>Pseudomonadati</taxon>
        <taxon>Bacteroidota</taxon>
        <taxon>Flavobacteriia</taxon>
        <taxon>Flavobacteriales</taxon>
        <taxon>Weeksellaceae</taxon>
        <taxon>Moheibacter</taxon>
    </lineage>
</organism>
<keyword evidence="2" id="KW-0812">Transmembrane</keyword>
<feature type="transmembrane region" description="Helical" evidence="2">
    <location>
        <begin position="340"/>
        <end position="359"/>
    </location>
</feature>
<feature type="coiled-coil region" evidence="1">
    <location>
        <begin position="108"/>
        <end position="142"/>
    </location>
</feature>
<accession>A0A838ZU15</accession>
<keyword evidence="4" id="KW-1185">Reference proteome</keyword>
<gene>
    <name evidence="3" type="ORF">HU137_11770</name>
</gene>
<name>A0A838ZU15_9FLAO</name>
<feature type="transmembrane region" description="Helical" evidence="2">
    <location>
        <begin position="305"/>
        <end position="328"/>
    </location>
</feature>